<protein>
    <submittedName>
        <fullName evidence="1">Uncharacterized protein</fullName>
    </submittedName>
</protein>
<keyword evidence="2" id="KW-1185">Reference proteome</keyword>
<name>A0ABD2QIA0_9PLAT</name>
<accession>A0ABD2QIA0</accession>
<dbReference type="AlphaFoldDB" id="A0ABD2QIA0"/>
<dbReference type="Proteomes" id="UP001626550">
    <property type="component" value="Unassembled WGS sequence"/>
</dbReference>
<evidence type="ECO:0000313" key="1">
    <source>
        <dbReference type="EMBL" id="KAL3319270.1"/>
    </source>
</evidence>
<reference evidence="1 2" key="1">
    <citation type="submission" date="2024-11" db="EMBL/GenBank/DDBJ databases">
        <title>Adaptive evolution of stress response genes in parasites aligns with host niche diversity.</title>
        <authorList>
            <person name="Hahn C."/>
            <person name="Resl P."/>
        </authorList>
    </citation>
    <scope>NUCLEOTIDE SEQUENCE [LARGE SCALE GENOMIC DNA]</scope>
    <source>
        <strain evidence="1">EGGRZ-B1_66</strain>
        <tissue evidence="1">Body</tissue>
    </source>
</reference>
<organism evidence="1 2">
    <name type="scientific">Cichlidogyrus casuarinus</name>
    <dbReference type="NCBI Taxonomy" id="1844966"/>
    <lineage>
        <taxon>Eukaryota</taxon>
        <taxon>Metazoa</taxon>
        <taxon>Spiralia</taxon>
        <taxon>Lophotrochozoa</taxon>
        <taxon>Platyhelminthes</taxon>
        <taxon>Monogenea</taxon>
        <taxon>Monopisthocotylea</taxon>
        <taxon>Dactylogyridea</taxon>
        <taxon>Ancyrocephalidae</taxon>
        <taxon>Cichlidogyrus</taxon>
    </lineage>
</organism>
<proteinExistence type="predicted"/>
<dbReference type="EMBL" id="JBJKFK010000151">
    <property type="protein sequence ID" value="KAL3319270.1"/>
    <property type="molecule type" value="Genomic_DNA"/>
</dbReference>
<gene>
    <name evidence="1" type="ORF">Ciccas_002058</name>
</gene>
<evidence type="ECO:0000313" key="2">
    <source>
        <dbReference type="Proteomes" id="UP001626550"/>
    </source>
</evidence>
<comment type="caution">
    <text evidence="1">The sequence shown here is derived from an EMBL/GenBank/DDBJ whole genome shotgun (WGS) entry which is preliminary data.</text>
</comment>
<sequence>MARGREGKLTVVGFMKKRLQGILVRSGGSVRNCGGDTGIFRRDGDVGSIVGIGRVITPTFALARADHVGVVVWNGGSELMPYLRIQTIFVPGTGSSSLSCGRRLAYR</sequence>